<evidence type="ECO:0000256" key="4">
    <source>
        <dbReference type="ARBA" id="ARBA00022692"/>
    </source>
</evidence>
<keyword evidence="9" id="KW-1185">Reference proteome</keyword>
<evidence type="ECO:0000256" key="2">
    <source>
        <dbReference type="ARBA" id="ARBA00022448"/>
    </source>
</evidence>
<evidence type="ECO:0000256" key="6">
    <source>
        <dbReference type="ARBA" id="ARBA00023136"/>
    </source>
</evidence>
<dbReference type="Pfam" id="PF01554">
    <property type="entry name" value="MatE"/>
    <property type="match status" value="2"/>
</dbReference>
<feature type="transmembrane region" description="Helical" evidence="7">
    <location>
        <begin position="165"/>
        <end position="184"/>
    </location>
</feature>
<feature type="transmembrane region" description="Helical" evidence="7">
    <location>
        <begin position="358"/>
        <end position="381"/>
    </location>
</feature>
<dbReference type="InterPro" id="IPR048279">
    <property type="entry name" value="MdtK-like"/>
</dbReference>
<feature type="transmembrane region" description="Helical" evidence="7">
    <location>
        <begin position="278"/>
        <end position="302"/>
    </location>
</feature>
<feature type="transmembrane region" description="Helical" evidence="7">
    <location>
        <begin position="132"/>
        <end position="153"/>
    </location>
</feature>
<keyword evidence="4 7" id="KW-0812">Transmembrane</keyword>
<dbReference type="Proteomes" id="UP000779508">
    <property type="component" value="Unassembled WGS sequence"/>
</dbReference>
<proteinExistence type="predicted"/>
<evidence type="ECO:0000313" key="8">
    <source>
        <dbReference type="EMBL" id="MBU5676102.1"/>
    </source>
</evidence>
<dbReference type="NCBIfam" id="TIGR00797">
    <property type="entry name" value="matE"/>
    <property type="match status" value="1"/>
</dbReference>
<keyword evidence="2" id="KW-0813">Transport</keyword>
<feature type="transmembrane region" description="Helical" evidence="7">
    <location>
        <begin position="401"/>
        <end position="424"/>
    </location>
</feature>
<dbReference type="PANTHER" id="PTHR42925:SF2">
    <property type="entry name" value="NA+ DRIVEN MULTIDRUG EFFLUX PUMP"/>
    <property type="match status" value="1"/>
</dbReference>
<evidence type="ECO:0000256" key="1">
    <source>
        <dbReference type="ARBA" id="ARBA00004651"/>
    </source>
</evidence>
<keyword evidence="5 7" id="KW-1133">Transmembrane helix</keyword>
<feature type="transmembrane region" description="Helical" evidence="7">
    <location>
        <begin position="91"/>
        <end position="112"/>
    </location>
</feature>
<name>A0ABS6G0S3_9FIRM</name>
<evidence type="ECO:0000313" key="9">
    <source>
        <dbReference type="Proteomes" id="UP000779508"/>
    </source>
</evidence>
<feature type="transmembrane region" description="Helical" evidence="7">
    <location>
        <begin position="322"/>
        <end position="346"/>
    </location>
</feature>
<evidence type="ECO:0000256" key="3">
    <source>
        <dbReference type="ARBA" id="ARBA00022475"/>
    </source>
</evidence>
<accession>A0ABS6G0S3</accession>
<keyword evidence="3" id="KW-1003">Cell membrane</keyword>
<sequence>MKKLLKDKKFFILLFTLALPITFQNLISSSLNLIDNLMIGKLGETEIAAVGLINQFFFIFMLCLSGINAGASIFMSQYWGKKNIDRIKKVLGLNIILGLLTAIVFSIVGLVFPSFVIKVFTKDQHVIALGTTYLRFVAASFIMTSITQAYSTALRSTEQPNTPMYASLIGVACNAILNWVLIFGNLGFPAMGVKGAAIATTIARGAEMLYVLSRVYGVNNIISVKLREIFSFNREFVMVYFRTSYSVIINEIIWALGMTAYSVVYAKISISAVAGMQIATTISNIFMVVCIGLASASAIMIGTQIGAENEDIAKDYAFKLGVLSPFIGILIGIGIWVSAPFILQSFNISHTTYESTLMVLRIMAVFCPLRFFNVLMIIGVFRGGGDTTYSMIVQGVTLWLYAIPLSFVAAVYFKVSLPMVYFIICTEEIIKAIFEVKRFLSNKWMCNVIEQVA</sequence>
<feature type="transmembrane region" description="Helical" evidence="7">
    <location>
        <begin position="245"/>
        <end position="266"/>
    </location>
</feature>
<protein>
    <submittedName>
        <fullName evidence="8">MATE family efflux transporter</fullName>
    </submittedName>
</protein>
<dbReference type="InterPro" id="IPR047135">
    <property type="entry name" value="YsiQ"/>
</dbReference>
<dbReference type="EMBL" id="JAHLQK010000002">
    <property type="protein sequence ID" value="MBU5676102.1"/>
    <property type="molecule type" value="Genomic_DNA"/>
</dbReference>
<evidence type="ECO:0000256" key="5">
    <source>
        <dbReference type="ARBA" id="ARBA00022989"/>
    </source>
</evidence>
<evidence type="ECO:0000256" key="7">
    <source>
        <dbReference type="SAM" id="Phobius"/>
    </source>
</evidence>
<keyword evidence="6 7" id="KW-0472">Membrane</keyword>
<comment type="subcellular location">
    <subcellularLocation>
        <location evidence="1">Cell membrane</location>
        <topology evidence="1">Multi-pass membrane protein</topology>
    </subcellularLocation>
</comment>
<organism evidence="8 9">
    <name type="scientific">Alkaliphilus flagellatus</name>
    <dbReference type="NCBI Taxonomy" id="2841507"/>
    <lineage>
        <taxon>Bacteria</taxon>
        <taxon>Bacillati</taxon>
        <taxon>Bacillota</taxon>
        <taxon>Clostridia</taxon>
        <taxon>Peptostreptococcales</taxon>
        <taxon>Natronincolaceae</taxon>
        <taxon>Alkaliphilus</taxon>
    </lineage>
</organism>
<dbReference type="PANTHER" id="PTHR42925">
    <property type="entry name" value="MULTIDRUG AND TOXIN EFFLUX PROTEIN MATE FAMILY"/>
    <property type="match status" value="1"/>
</dbReference>
<comment type="caution">
    <text evidence="8">The sequence shown here is derived from an EMBL/GenBank/DDBJ whole genome shotgun (WGS) entry which is preliminary data.</text>
</comment>
<dbReference type="RefSeq" id="WP_216415582.1">
    <property type="nucleotide sequence ID" value="NZ_JAHLQK010000002.1"/>
</dbReference>
<dbReference type="InterPro" id="IPR002528">
    <property type="entry name" value="MATE_fam"/>
</dbReference>
<feature type="transmembrane region" description="Helical" evidence="7">
    <location>
        <begin position="53"/>
        <end position="79"/>
    </location>
</feature>
<gene>
    <name evidence="8" type="ORF">KQI88_06705</name>
</gene>
<reference evidence="8 9" key="1">
    <citation type="submission" date="2021-06" db="EMBL/GenBank/DDBJ databases">
        <authorList>
            <person name="Sun Q."/>
            <person name="Li D."/>
        </authorList>
    </citation>
    <scope>NUCLEOTIDE SEQUENCE [LARGE SCALE GENOMIC DNA]</scope>
    <source>
        <strain evidence="8 9">MSJ-5</strain>
    </source>
</reference>
<dbReference type="CDD" id="cd13134">
    <property type="entry name" value="MATE_like_8"/>
    <property type="match status" value="1"/>
</dbReference>
<dbReference type="PIRSF" id="PIRSF006603">
    <property type="entry name" value="DinF"/>
    <property type="match status" value="1"/>
</dbReference>